<dbReference type="SUPFAM" id="SSF52540">
    <property type="entry name" value="P-loop containing nucleoside triphosphate hydrolases"/>
    <property type="match status" value="1"/>
</dbReference>
<protein>
    <submittedName>
        <fullName evidence="1">Septin-7-like isoform X2</fullName>
    </submittedName>
</protein>
<name>A0A7D9K4Y7_PARCT</name>
<dbReference type="PROSITE" id="PS51719">
    <property type="entry name" value="G_SEPTIN"/>
    <property type="match status" value="1"/>
</dbReference>
<reference evidence="1" key="1">
    <citation type="submission" date="2020-04" db="EMBL/GenBank/DDBJ databases">
        <authorList>
            <person name="Alioto T."/>
            <person name="Alioto T."/>
            <person name="Gomez Garrido J."/>
        </authorList>
    </citation>
    <scope>NUCLEOTIDE SEQUENCE</scope>
    <source>
        <strain evidence="1">A484AB</strain>
    </source>
</reference>
<keyword evidence="2" id="KW-1185">Reference proteome</keyword>
<dbReference type="InterPro" id="IPR030379">
    <property type="entry name" value="G_SEPTIN_dom"/>
</dbReference>
<dbReference type="GO" id="GO:0005525">
    <property type="term" value="F:GTP binding"/>
    <property type="evidence" value="ECO:0007669"/>
    <property type="project" value="InterPro"/>
</dbReference>
<dbReference type="Gene3D" id="3.40.50.300">
    <property type="entry name" value="P-loop containing nucleotide triphosphate hydrolases"/>
    <property type="match status" value="1"/>
</dbReference>
<dbReference type="OrthoDB" id="416553at2759"/>
<accession>A0A7D9K4Y7</accession>
<dbReference type="Pfam" id="PF00735">
    <property type="entry name" value="Septin"/>
    <property type="match status" value="1"/>
</dbReference>
<gene>
    <name evidence="1" type="ORF">PACLA_8A001881</name>
</gene>
<dbReference type="AlphaFoldDB" id="A0A7D9K4Y7"/>
<proteinExistence type="predicted"/>
<dbReference type="Proteomes" id="UP001152795">
    <property type="component" value="Unassembled WGS sequence"/>
</dbReference>
<comment type="caution">
    <text evidence="1">The sequence shown here is derived from an EMBL/GenBank/DDBJ whole genome shotgun (WGS) entry which is preliminary data.</text>
</comment>
<feature type="non-terminal residue" evidence="1">
    <location>
        <position position="223"/>
    </location>
</feature>
<evidence type="ECO:0000313" key="2">
    <source>
        <dbReference type="Proteomes" id="UP001152795"/>
    </source>
</evidence>
<organism evidence="1 2">
    <name type="scientific">Paramuricea clavata</name>
    <name type="common">Red gorgonian</name>
    <name type="synonym">Violescent sea-whip</name>
    <dbReference type="NCBI Taxonomy" id="317549"/>
    <lineage>
        <taxon>Eukaryota</taxon>
        <taxon>Metazoa</taxon>
        <taxon>Cnidaria</taxon>
        <taxon>Anthozoa</taxon>
        <taxon>Octocorallia</taxon>
        <taxon>Malacalcyonacea</taxon>
        <taxon>Plexauridae</taxon>
        <taxon>Paramuricea</taxon>
    </lineage>
</organism>
<sequence length="223" mass="24806">MLFSGESGLGKSTLLNSLFLTDLYTAATFPTTEEKLAKTTEVQASTVTLKEGGVTLRLTCVDTPGFGDAVDNTDCWSPISSYIESKFEEYLNEESRVNRSAIVDNRVHCCLYFIAPNGHCDWPIANLFARTDKKLRRNRHYIPVYIFNKILSSVICGRSKWPASRVRQKSDVSLANAPNLANNIVFNMSDEDRIPFAVVGSNTVVEVGGKKLRARVYPWGVAE</sequence>
<dbReference type="PANTHER" id="PTHR18884">
    <property type="entry name" value="SEPTIN"/>
    <property type="match status" value="1"/>
</dbReference>
<evidence type="ECO:0000313" key="1">
    <source>
        <dbReference type="EMBL" id="CAB4040907.1"/>
    </source>
</evidence>
<dbReference type="EMBL" id="CACRXK020027443">
    <property type="protein sequence ID" value="CAB4040907.1"/>
    <property type="molecule type" value="Genomic_DNA"/>
</dbReference>
<dbReference type="InterPro" id="IPR027417">
    <property type="entry name" value="P-loop_NTPase"/>
</dbReference>